<reference evidence="3 4" key="1">
    <citation type="journal article" date="2014" name="BMC Genomics">
        <title>Oil accumulation mechanisms of the oleaginous microalga Chlorella protothecoides revealed through its genome, transcriptomes, and proteomes.</title>
        <authorList>
            <person name="Gao C."/>
            <person name="Wang Y."/>
            <person name="Shen Y."/>
            <person name="Yan D."/>
            <person name="He X."/>
            <person name="Dai J."/>
            <person name="Wu Q."/>
        </authorList>
    </citation>
    <scope>NUCLEOTIDE SEQUENCE [LARGE SCALE GENOMIC DNA]</scope>
    <source>
        <strain evidence="3 4">0710</strain>
    </source>
</reference>
<dbReference type="PANTHER" id="PTHR31735:SF1">
    <property type="entry name" value="VACUOLAR MEMBRANE PROTEIN YPL162C"/>
    <property type="match status" value="1"/>
</dbReference>
<dbReference type="GeneID" id="23617270"/>
<dbReference type="PANTHER" id="PTHR31735">
    <property type="entry name" value="VACUOLAR MEMBRANE PROTEIN YPL162C"/>
    <property type="match status" value="1"/>
</dbReference>
<gene>
    <name evidence="3" type="ORF">F751_5879</name>
    <name evidence="2" type="ORF">g.30664</name>
</gene>
<organism evidence="3 4">
    <name type="scientific">Auxenochlorella protothecoides</name>
    <name type="common">Green microalga</name>
    <name type="synonym">Chlorella protothecoides</name>
    <dbReference type="NCBI Taxonomy" id="3075"/>
    <lineage>
        <taxon>Eukaryota</taxon>
        <taxon>Viridiplantae</taxon>
        <taxon>Chlorophyta</taxon>
        <taxon>core chlorophytes</taxon>
        <taxon>Trebouxiophyceae</taxon>
        <taxon>Chlorellales</taxon>
        <taxon>Chlorellaceae</taxon>
        <taxon>Auxenochlorella</taxon>
    </lineage>
</organism>
<dbReference type="Pfam" id="PF12400">
    <property type="entry name" value="STIMATE"/>
    <property type="match status" value="1"/>
</dbReference>
<name>A0A087SMU3_AUXPR</name>
<keyword evidence="1" id="KW-0812">Transmembrane</keyword>
<dbReference type="InterPro" id="IPR022127">
    <property type="entry name" value="STIMATE/YPL162C"/>
</dbReference>
<keyword evidence="4" id="KW-1185">Reference proteome</keyword>
<evidence type="ECO:0000313" key="2">
    <source>
        <dbReference type="EMBL" id="JAT68823.1"/>
    </source>
</evidence>
<dbReference type="RefSeq" id="XP_011400003.1">
    <property type="nucleotide sequence ID" value="XM_011401701.1"/>
</dbReference>
<dbReference type="EMBL" id="KL662141">
    <property type="protein sequence ID" value="KFM27047.1"/>
    <property type="molecule type" value="Genomic_DNA"/>
</dbReference>
<evidence type="ECO:0000313" key="4">
    <source>
        <dbReference type="Proteomes" id="UP000028924"/>
    </source>
</evidence>
<keyword evidence="1" id="KW-0472">Membrane</keyword>
<reference evidence="2" key="2">
    <citation type="submission" date="2015-08" db="EMBL/GenBank/DDBJ databases">
        <authorList>
            <person name="Babu N.S."/>
            <person name="Beckwith C.J."/>
            <person name="Beseler K.G."/>
            <person name="Brison A."/>
            <person name="Carone J.V."/>
            <person name="Caskin T.P."/>
            <person name="Diamond M."/>
            <person name="Durham M.E."/>
            <person name="Foxe J.M."/>
            <person name="Go M."/>
            <person name="Henderson B.A."/>
            <person name="Jones I.B."/>
            <person name="McGettigan J.A."/>
            <person name="Micheletti S.J."/>
            <person name="Nasrallah M.E."/>
            <person name="Ortiz D."/>
            <person name="Piller C.R."/>
            <person name="Privatt S.R."/>
            <person name="Schneider S.L."/>
            <person name="Sharp S."/>
            <person name="Smith T.C."/>
            <person name="Stanton J.D."/>
            <person name="Ullery H.E."/>
            <person name="Wilson R.J."/>
            <person name="Serrano M.G."/>
            <person name="Buck G."/>
            <person name="Lee V."/>
            <person name="Wang Y."/>
            <person name="Carvalho R."/>
            <person name="Voegtly L."/>
            <person name="Shi R."/>
            <person name="Duckworth R."/>
            <person name="Johnson A."/>
            <person name="Loviza R."/>
            <person name="Walstead R."/>
            <person name="Shah Z."/>
            <person name="Kiflezghi M."/>
            <person name="Wade K."/>
            <person name="Ball S.L."/>
            <person name="Bradley K.W."/>
            <person name="Asai D.J."/>
            <person name="Bowman C.A."/>
            <person name="Russell D.A."/>
            <person name="Pope W.H."/>
            <person name="Jacobs-Sera D."/>
            <person name="Hendrix R.W."/>
            <person name="Hatfull G.F."/>
        </authorList>
    </citation>
    <scope>NUCLEOTIDE SEQUENCE</scope>
</reference>
<dbReference type="OrthoDB" id="431202at2759"/>
<keyword evidence="1" id="KW-1133">Transmembrane helix</keyword>
<evidence type="ECO:0000313" key="3">
    <source>
        <dbReference type="EMBL" id="KFM27047.1"/>
    </source>
</evidence>
<dbReference type="Proteomes" id="UP000028924">
    <property type="component" value="Unassembled WGS sequence"/>
</dbReference>
<dbReference type="KEGG" id="apro:F751_5879"/>
<feature type="transmembrane region" description="Helical" evidence="1">
    <location>
        <begin position="130"/>
        <end position="150"/>
    </location>
</feature>
<dbReference type="EMBL" id="GDKF01009799">
    <property type="protein sequence ID" value="JAT68823.1"/>
    <property type="molecule type" value="Transcribed_RNA"/>
</dbReference>
<sequence length="203" mass="21668">MLAAHASGVAAAILIAHTPNGHASSECSWYFFAFLADTTLGMALSLGLHMIIMRVASGEAGQGAVDIKETLLGALKVLVPCGDYGTPPRWERWAAQALEWVMCVVGARAACASIVRRRGAARGVVRRVPYALHPACSCLLYLHIAAAILWPRCPSAAIHPSVSHCLSSTPLGRSLRAPHCCSGWLPGWTPPSRAAPPWSWRRS</sequence>
<dbReference type="AlphaFoldDB" id="A0A087SMU3"/>
<accession>A0A087SMU3</accession>
<feature type="transmembrane region" description="Helical" evidence="1">
    <location>
        <begin position="33"/>
        <end position="52"/>
    </location>
</feature>
<proteinExistence type="predicted"/>
<dbReference type="GO" id="GO:0016020">
    <property type="term" value="C:membrane"/>
    <property type="evidence" value="ECO:0007669"/>
    <property type="project" value="TreeGrafter"/>
</dbReference>
<protein>
    <submittedName>
        <fullName evidence="3">Uncharacterized protein</fullName>
    </submittedName>
</protein>
<evidence type="ECO:0000256" key="1">
    <source>
        <dbReference type="SAM" id="Phobius"/>
    </source>
</evidence>